<dbReference type="PIRSF" id="PIRSF019455">
    <property type="entry name" value="CopR_AtkY"/>
    <property type="match status" value="1"/>
</dbReference>
<comment type="similarity">
    <text evidence="1">Belongs to the BlaI transcriptional regulatory family.</text>
</comment>
<evidence type="ECO:0000256" key="1">
    <source>
        <dbReference type="ARBA" id="ARBA00011046"/>
    </source>
</evidence>
<dbReference type="GO" id="GO:0003677">
    <property type="term" value="F:DNA binding"/>
    <property type="evidence" value="ECO:0007669"/>
    <property type="project" value="UniProtKB-KW"/>
</dbReference>
<protein>
    <submittedName>
        <fullName evidence="6">Copper transport repressor, CopY/TcrY family</fullName>
    </submittedName>
</protein>
<dbReference type="NCBIfam" id="TIGR02698">
    <property type="entry name" value="CopY_TcrY"/>
    <property type="match status" value="1"/>
</dbReference>
<reference evidence="5 7" key="1">
    <citation type="journal article" date="2015" name="Genome Announc.">
        <title>Expanding the biotechnology potential of lactobacilli through comparative genomics of 213 strains and associated genera.</title>
        <authorList>
            <person name="Sun Z."/>
            <person name="Harris H.M."/>
            <person name="McCann A."/>
            <person name="Guo C."/>
            <person name="Argimon S."/>
            <person name="Zhang W."/>
            <person name="Yang X."/>
            <person name="Jeffery I.B."/>
            <person name="Cooney J.C."/>
            <person name="Kagawa T.F."/>
            <person name="Liu W."/>
            <person name="Song Y."/>
            <person name="Salvetti E."/>
            <person name="Wrobel A."/>
            <person name="Rasinkangas P."/>
            <person name="Parkhill J."/>
            <person name="Rea M.C."/>
            <person name="O'Sullivan O."/>
            <person name="Ritari J."/>
            <person name="Douillard F.P."/>
            <person name="Paul Ross R."/>
            <person name="Yang R."/>
            <person name="Briner A.E."/>
            <person name="Felis G.E."/>
            <person name="de Vos W.M."/>
            <person name="Barrangou R."/>
            <person name="Klaenhammer T.R."/>
            <person name="Caufield P.W."/>
            <person name="Cui Y."/>
            <person name="Zhang H."/>
            <person name="O'Toole P.W."/>
        </authorList>
    </citation>
    <scope>NUCLEOTIDE SEQUENCE [LARGE SCALE GENOMIC DNA]</scope>
    <source>
        <strain evidence="5 7">DSM 22301</strain>
    </source>
</reference>
<evidence type="ECO:0000256" key="4">
    <source>
        <dbReference type="ARBA" id="ARBA00023163"/>
    </source>
</evidence>
<sequence>MTEELPITSSEWEVMRIIWTMGQATSNEVVHLLLNKRAWKASTVKTLISRLMQKKMLTAQKEGHTNIYQCAIPERVAMQREATRLFQNMCAMKNGEVLTQLVKDLQLSKTDIEKLQSVLVEKAKTAPDEVACNCIPEEETAK</sequence>
<keyword evidence="4" id="KW-0804">Transcription</keyword>
<dbReference type="GO" id="GO:0045892">
    <property type="term" value="P:negative regulation of DNA-templated transcription"/>
    <property type="evidence" value="ECO:0007669"/>
    <property type="project" value="InterPro"/>
</dbReference>
<dbReference type="Pfam" id="PF03965">
    <property type="entry name" value="Penicillinase_R"/>
    <property type="match status" value="1"/>
</dbReference>
<evidence type="ECO:0000313" key="6">
    <source>
        <dbReference type="EMBL" id="SER75937.1"/>
    </source>
</evidence>
<dbReference type="EMBL" id="FOGK01000015">
    <property type="protein sequence ID" value="SER75937.1"/>
    <property type="molecule type" value="Genomic_DNA"/>
</dbReference>
<dbReference type="InterPro" id="IPR014071">
    <property type="entry name" value="Cu_transp_CopY/TcrY"/>
</dbReference>
<dbReference type="SUPFAM" id="SSF46785">
    <property type="entry name" value="Winged helix' DNA-binding domain"/>
    <property type="match status" value="1"/>
</dbReference>
<keyword evidence="2" id="KW-0805">Transcription regulation</keyword>
<dbReference type="Gene3D" id="1.10.10.10">
    <property type="entry name" value="Winged helix-like DNA-binding domain superfamily/Winged helix DNA-binding domain"/>
    <property type="match status" value="1"/>
</dbReference>
<dbReference type="AlphaFoldDB" id="A0A0R2JY63"/>
<dbReference type="Proteomes" id="UP000051749">
    <property type="component" value="Unassembled WGS sequence"/>
</dbReference>
<evidence type="ECO:0000256" key="2">
    <source>
        <dbReference type="ARBA" id="ARBA00023015"/>
    </source>
</evidence>
<reference evidence="6 8" key="2">
    <citation type="submission" date="2016-10" db="EMBL/GenBank/DDBJ databases">
        <authorList>
            <person name="Varghese N."/>
            <person name="Submissions S."/>
        </authorList>
    </citation>
    <scope>NUCLEOTIDE SEQUENCE [LARGE SCALE GENOMIC DNA]</scope>
    <source>
        <strain evidence="6 8">CGMCC 1.3889</strain>
    </source>
</reference>
<dbReference type="InterPro" id="IPR036388">
    <property type="entry name" value="WH-like_DNA-bd_sf"/>
</dbReference>
<keyword evidence="8" id="KW-1185">Reference proteome</keyword>
<dbReference type="STRING" id="319653.SAMN04487973_11553"/>
<evidence type="ECO:0000313" key="8">
    <source>
        <dbReference type="Proteomes" id="UP000182818"/>
    </source>
</evidence>
<organism evidence="5 7">
    <name type="scientific">Pediococcus ethanolidurans</name>
    <dbReference type="NCBI Taxonomy" id="319653"/>
    <lineage>
        <taxon>Bacteria</taxon>
        <taxon>Bacillati</taxon>
        <taxon>Bacillota</taxon>
        <taxon>Bacilli</taxon>
        <taxon>Lactobacillales</taxon>
        <taxon>Lactobacillaceae</taxon>
        <taxon>Pediococcus</taxon>
    </lineage>
</organism>
<dbReference type="Proteomes" id="UP000182818">
    <property type="component" value="Unassembled WGS sequence"/>
</dbReference>
<dbReference type="OrthoDB" id="1849040at2"/>
<evidence type="ECO:0000313" key="5">
    <source>
        <dbReference type="EMBL" id="KRN82083.1"/>
    </source>
</evidence>
<name>A0A0R2JY63_9LACO</name>
<proteinExistence type="inferred from homology"/>
<evidence type="ECO:0000313" key="7">
    <source>
        <dbReference type="Proteomes" id="UP000051749"/>
    </source>
</evidence>
<dbReference type="GeneID" id="76043947"/>
<dbReference type="InterPro" id="IPR005650">
    <property type="entry name" value="BlaI_family"/>
</dbReference>
<dbReference type="RefSeq" id="WP_057806952.1">
    <property type="nucleotide sequence ID" value="NZ_BJYP01000032.1"/>
</dbReference>
<evidence type="ECO:0000256" key="3">
    <source>
        <dbReference type="ARBA" id="ARBA00023125"/>
    </source>
</evidence>
<dbReference type="InterPro" id="IPR036390">
    <property type="entry name" value="WH_DNA-bd_sf"/>
</dbReference>
<gene>
    <name evidence="5" type="ORF">IV87_GL000583</name>
    <name evidence="6" type="ORF">SAMN04487973_11553</name>
</gene>
<accession>A0A0R2JY63</accession>
<keyword evidence="3" id="KW-0238">DNA-binding</keyword>
<dbReference type="PATRIC" id="fig|319653.3.peg.593"/>
<comment type="caution">
    <text evidence="5">The sequence shown here is derived from an EMBL/GenBank/DDBJ whole genome shotgun (WGS) entry which is preliminary data.</text>
</comment>
<dbReference type="EMBL" id="JQBY01000015">
    <property type="protein sequence ID" value="KRN82083.1"/>
    <property type="molecule type" value="Genomic_DNA"/>
</dbReference>